<dbReference type="Proteomes" id="UP000007755">
    <property type="component" value="Unassembled WGS sequence"/>
</dbReference>
<evidence type="ECO:0000313" key="1">
    <source>
        <dbReference type="EMBL" id="EGI63623.1"/>
    </source>
</evidence>
<dbReference type="InParanoid" id="F4WQ77"/>
<accession>F4WQ77</accession>
<evidence type="ECO:0000313" key="2">
    <source>
        <dbReference type="Proteomes" id="UP000007755"/>
    </source>
</evidence>
<reference evidence="1" key="1">
    <citation type="submission" date="2011-02" db="EMBL/GenBank/DDBJ databases">
        <title>The genome of the leaf-cutting ant Acromyrmex echinatior suggests key adaptations to social evolution and fungus farming.</title>
        <authorList>
            <person name="Nygaard S."/>
            <person name="Zhang G."/>
        </authorList>
    </citation>
    <scope>NUCLEOTIDE SEQUENCE</scope>
</reference>
<keyword evidence="2" id="KW-1185">Reference proteome</keyword>
<organism evidence="2">
    <name type="scientific">Acromyrmex echinatior</name>
    <name type="common">Panamanian leafcutter ant</name>
    <name type="synonym">Acromyrmex octospinosus echinatior</name>
    <dbReference type="NCBI Taxonomy" id="103372"/>
    <lineage>
        <taxon>Eukaryota</taxon>
        <taxon>Metazoa</taxon>
        <taxon>Ecdysozoa</taxon>
        <taxon>Arthropoda</taxon>
        <taxon>Hexapoda</taxon>
        <taxon>Insecta</taxon>
        <taxon>Pterygota</taxon>
        <taxon>Neoptera</taxon>
        <taxon>Endopterygota</taxon>
        <taxon>Hymenoptera</taxon>
        <taxon>Apocrita</taxon>
        <taxon>Aculeata</taxon>
        <taxon>Formicoidea</taxon>
        <taxon>Formicidae</taxon>
        <taxon>Myrmicinae</taxon>
        <taxon>Acromyrmex</taxon>
    </lineage>
</organism>
<name>F4WQ77_ACREC</name>
<dbReference type="AlphaFoldDB" id="F4WQ77"/>
<proteinExistence type="predicted"/>
<dbReference type="EMBL" id="GL888264">
    <property type="protein sequence ID" value="EGI63623.1"/>
    <property type="molecule type" value="Genomic_DNA"/>
</dbReference>
<gene>
    <name evidence="1" type="ORF">G5I_07961</name>
</gene>
<protein>
    <submittedName>
        <fullName evidence="1">Uncharacterized protein</fullName>
    </submittedName>
</protein>
<sequence length="260" mass="29338">MTLQCCSCCTHKSSPSDTGIQHVRLAQVETGLNTFAKVNAQSASRLLRGPHFGVRRSAFGVARAGARPTDARATTPRVRVHAQKRSERAATKILFPRLPLRELVLYDDGKGIRLQSDITHSIQEKTLCDNCRVIYSRWTATPLRFYEDAGGRAAFAHFTSEVKEFKKSCKEERNFQQNCEGNSQNYVVNEKDFEKLSHCDQIFSCMYANKRIVEMSSAFPKLVTVVSRCDYAKCHSENFRSRGTGFKLNLTELSSTLELP</sequence>